<gene>
    <name evidence="2" type="ORF">LPLAT_LOCUS13247</name>
</gene>
<accession>A0AAV2P5G6</accession>
<dbReference type="Proteomes" id="UP001497644">
    <property type="component" value="Chromosome 8"/>
</dbReference>
<proteinExistence type="predicted"/>
<feature type="compositionally biased region" description="Basic and acidic residues" evidence="1">
    <location>
        <begin position="8"/>
        <end position="23"/>
    </location>
</feature>
<evidence type="ECO:0000313" key="2">
    <source>
        <dbReference type="EMBL" id="CAL1688119.1"/>
    </source>
</evidence>
<feature type="region of interest" description="Disordered" evidence="1">
    <location>
        <begin position="1"/>
        <end position="23"/>
    </location>
</feature>
<reference evidence="2" key="1">
    <citation type="submission" date="2024-04" db="EMBL/GenBank/DDBJ databases">
        <authorList>
            <consortium name="Molecular Ecology Group"/>
        </authorList>
    </citation>
    <scope>NUCLEOTIDE SEQUENCE</scope>
</reference>
<sequence length="113" mass="13190">MPEEVLEDATKHDLENPRDPRTPDVVDVIESTVVALYGTRMSLYGGEEGSSSVPSGVGLNELSSRVELYRFRRFLRLRESDKSWLEYRSRRETRKVRAFSRNLRHSKRSSRVF</sequence>
<name>A0AAV2P5G6_9HYME</name>
<dbReference type="EMBL" id="OZ034831">
    <property type="protein sequence ID" value="CAL1688119.1"/>
    <property type="molecule type" value="Genomic_DNA"/>
</dbReference>
<dbReference type="AlphaFoldDB" id="A0AAV2P5G6"/>
<organism evidence="2 3">
    <name type="scientific">Lasius platythorax</name>
    <dbReference type="NCBI Taxonomy" id="488582"/>
    <lineage>
        <taxon>Eukaryota</taxon>
        <taxon>Metazoa</taxon>
        <taxon>Ecdysozoa</taxon>
        <taxon>Arthropoda</taxon>
        <taxon>Hexapoda</taxon>
        <taxon>Insecta</taxon>
        <taxon>Pterygota</taxon>
        <taxon>Neoptera</taxon>
        <taxon>Endopterygota</taxon>
        <taxon>Hymenoptera</taxon>
        <taxon>Apocrita</taxon>
        <taxon>Aculeata</taxon>
        <taxon>Formicoidea</taxon>
        <taxon>Formicidae</taxon>
        <taxon>Formicinae</taxon>
        <taxon>Lasius</taxon>
        <taxon>Lasius</taxon>
    </lineage>
</organism>
<protein>
    <submittedName>
        <fullName evidence="2">Uncharacterized protein</fullName>
    </submittedName>
</protein>
<keyword evidence="3" id="KW-1185">Reference proteome</keyword>
<evidence type="ECO:0000256" key="1">
    <source>
        <dbReference type="SAM" id="MobiDB-lite"/>
    </source>
</evidence>
<evidence type="ECO:0000313" key="3">
    <source>
        <dbReference type="Proteomes" id="UP001497644"/>
    </source>
</evidence>